<evidence type="ECO:0000256" key="1">
    <source>
        <dbReference type="SAM" id="Phobius"/>
    </source>
</evidence>
<dbReference type="AlphaFoldDB" id="A0A9D9DTJ3"/>
<feature type="transmembrane region" description="Helical" evidence="1">
    <location>
        <begin position="29"/>
        <end position="48"/>
    </location>
</feature>
<feature type="transmembrane region" description="Helical" evidence="1">
    <location>
        <begin position="171"/>
        <end position="190"/>
    </location>
</feature>
<reference evidence="2" key="2">
    <citation type="journal article" date="2021" name="PeerJ">
        <title>Extensive microbial diversity within the chicken gut microbiome revealed by metagenomics and culture.</title>
        <authorList>
            <person name="Gilroy R."/>
            <person name="Ravi A."/>
            <person name="Getino M."/>
            <person name="Pursley I."/>
            <person name="Horton D.L."/>
            <person name="Alikhan N.F."/>
            <person name="Baker D."/>
            <person name="Gharbi K."/>
            <person name="Hall N."/>
            <person name="Watson M."/>
            <person name="Adriaenssens E.M."/>
            <person name="Foster-Nyarko E."/>
            <person name="Jarju S."/>
            <person name="Secka A."/>
            <person name="Antonio M."/>
            <person name="Oren A."/>
            <person name="Chaudhuri R.R."/>
            <person name="La Ragione R."/>
            <person name="Hildebrand F."/>
            <person name="Pallen M.J."/>
        </authorList>
    </citation>
    <scope>NUCLEOTIDE SEQUENCE</scope>
    <source>
        <strain evidence="2">2889</strain>
    </source>
</reference>
<feature type="transmembrane region" description="Helical" evidence="1">
    <location>
        <begin position="68"/>
        <end position="84"/>
    </location>
</feature>
<keyword evidence="1" id="KW-1133">Transmembrane helix</keyword>
<reference evidence="2" key="1">
    <citation type="submission" date="2020-10" db="EMBL/GenBank/DDBJ databases">
        <authorList>
            <person name="Gilroy R."/>
        </authorList>
    </citation>
    <scope>NUCLEOTIDE SEQUENCE</scope>
    <source>
        <strain evidence="2">2889</strain>
    </source>
</reference>
<dbReference type="EMBL" id="JADIMZ010000122">
    <property type="protein sequence ID" value="MBO8433263.1"/>
    <property type="molecule type" value="Genomic_DNA"/>
</dbReference>
<sequence length="227" mass="25570">MENVLLIMTLLCLLAGVFKNSLAPGRYYPLVFAVLCAAAVWFSGRYAVRVNKLSVSEALEDFKVMQDVNIVVTLHLLLILGFAASKLKKVFGLARPWYLRMLEYLPALLVLPAFFYLYLSLLFSFVGVPFGWMGGILSVLALLLVGGGAYLLRMAVPEEELRVELLLMMEFLLFVLMLCSTIFHPAAIVFSPETRVDWASLVYTALVIVVLFGFGFAWRVWRQRRSA</sequence>
<name>A0A9D9DTJ3_9BACT</name>
<keyword evidence="1" id="KW-0812">Transmembrane</keyword>
<organism evidence="2 3">
    <name type="scientific">Candidatus Pullibacteroides excrementavium</name>
    <dbReference type="NCBI Taxonomy" id="2840905"/>
    <lineage>
        <taxon>Bacteria</taxon>
        <taxon>Pseudomonadati</taxon>
        <taxon>Bacteroidota</taxon>
        <taxon>Bacteroidia</taxon>
        <taxon>Bacteroidales</taxon>
        <taxon>Candidatus Pullibacteroides</taxon>
    </lineage>
</organism>
<accession>A0A9D9DTJ3</accession>
<feature type="transmembrane region" description="Helical" evidence="1">
    <location>
        <begin position="202"/>
        <end position="221"/>
    </location>
</feature>
<comment type="caution">
    <text evidence="2">The sequence shown here is derived from an EMBL/GenBank/DDBJ whole genome shotgun (WGS) entry which is preliminary data.</text>
</comment>
<dbReference type="Proteomes" id="UP000823612">
    <property type="component" value="Unassembled WGS sequence"/>
</dbReference>
<protein>
    <submittedName>
        <fullName evidence="2">Uncharacterized protein</fullName>
    </submittedName>
</protein>
<proteinExistence type="predicted"/>
<gene>
    <name evidence="2" type="ORF">IAB08_08255</name>
</gene>
<evidence type="ECO:0000313" key="2">
    <source>
        <dbReference type="EMBL" id="MBO8433263.1"/>
    </source>
</evidence>
<evidence type="ECO:0000313" key="3">
    <source>
        <dbReference type="Proteomes" id="UP000823612"/>
    </source>
</evidence>
<feature type="transmembrane region" description="Helical" evidence="1">
    <location>
        <begin position="104"/>
        <end position="123"/>
    </location>
</feature>
<keyword evidence="1" id="KW-0472">Membrane</keyword>
<feature type="transmembrane region" description="Helical" evidence="1">
    <location>
        <begin position="130"/>
        <end position="151"/>
    </location>
</feature>